<dbReference type="AlphaFoldDB" id="N8NWB4"/>
<protein>
    <submittedName>
        <fullName evidence="1">Uncharacterized protein</fullName>
    </submittedName>
</protein>
<name>N8NWB4_9GAMM</name>
<evidence type="ECO:0000313" key="1">
    <source>
        <dbReference type="EMBL" id="ENU18666.1"/>
    </source>
</evidence>
<dbReference type="EMBL" id="APOH01000021">
    <property type="protein sequence ID" value="ENU18666.1"/>
    <property type="molecule type" value="Genomic_DNA"/>
</dbReference>
<gene>
    <name evidence="1" type="ORF">F994_02793</name>
</gene>
<accession>N8NWB4</accession>
<reference evidence="1 2" key="1">
    <citation type="submission" date="2013-02" db="EMBL/GenBank/DDBJ databases">
        <title>The Genome Sequence of Acinetobacter sp. ANC 3994.</title>
        <authorList>
            <consortium name="The Broad Institute Genome Sequencing Platform"/>
            <consortium name="The Broad Institute Genome Sequencing Center for Infectious Disease"/>
            <person name="Cerqueira G."/>
            <person name="Feldgarden M."/>
            <person name="Courvalin P."/>
            <person name="Perichon B."/>
            <person name="Grillot-Courvalin C."/>
            <person name="Clermont D."/>
            <person name="Rocha E."/>
            <person name="Yoon E.-J."/>
            <person name="Nemec A."/>
            <person name="Walker B."/>
            <person name="Young S.K."/>
            <person name="Zeng Q."/>
            <person name="Gargeya S."/>
            <person name="Fitzgerald M."/>
            <person name="Haas B."/>
            <person name="Abouelleil A."/>
            <person name="Alvarado L."/>
            <person name="Arachchi H.M."/>
            <person name="Berlin A.M."/>
            <person name="Chapman S.B."/>
            <person name="Dewar J."/>
            <person name="Goldberg J."/>
            <person name="Griggs A."/>
            <person name="Gujja S."/>
            <person name="Hansen M."/>
            <person name="Howarth C."/>
            <person name="Imamovic A."/>
            <person name="Larimer J."/>
            <person name="McCowan C."/>
            <person name="Murphy C."/>
            <person name="Neiman D."/>
            <person name="Pearson M."/>
            <person name="Priest M."/>
            <person name="Roberts A."/>
            <person name="Saif S."/>
            <person name="Shea T."/>
            <person name="Sisk P."/>
            <person name="Sykes S."/>
            <person name="Wortman J."/>
            <person name="Nusbaum C."/>
            <person name="Birren B."/>
        </authorList>
    </citation>
    <scope>NUCLEOTIDE SEQUENCE [LARGE SCALE GENOMIC DNA]</scope>
    <source>
        <strain evidence="1 2">ANC 3994</strain>
    </source>
</reference>
<dbReference type="eggNOG" id="ENOG5031S11">
    <property type="taxonomic scope" value="Bacteria"/>
</dbReference>
<dbReference type="RefSeq" id="WP_004649399.1">
    <property type="nucleotide sequence ID" value="NZ_KB849166.1"/>
</dbReference>
<dbReference type="Proteomes" id="UP000013086">
    <property type="component" value="Unassembled WGS sequence"/>
</dbReference>
<dbReference type="OrthoDB" id="5892231at2"/>
<comment type="caution">
    <text evidence="1">The sequence shown here is derived from an EMBL/GenBank/DDBJ whole genome shotgun (WGS) entry which is preliminary data.</text>
</comment>
<dbReference type="HOGENOM" id="CLU_193471_0_0_6"/>
<sequence>MSEIQKPKYIETELGREKLCIECGEYWPLDDEFWFHRNAKLLSGATSKRYEAACKCCYNIRYRPQRMKGTNQIKSGFEKRVSA</sequence>
<evidence type="ECO:0000313" key="2">
    <source>
        <dbReference type="Proteomes" id="UP000013086"/>
    </source>
</evidence>
<proteinExistence type="predicted"/>
<organism evidence="1 2">
    <name type="scientific">Acinetobacter bohemicus ANC 3994</name>
    <dbReference type="NCBI Taxonomy" id="1217715"/>
    <lineage>
        <taxon>Bacteria</taxon>
        <taxon>Pseudomonadati</taxon>
        <taxon>Pseudomonadota</taxon>
        <taxon>Gammaproteobacteria</taxon>
        <taxon>Moraxellales</taxon>
        <taxon>Moraxellaceae</taxon>
        <taxon>Acinetobacter</taxon>
    </lineage>
</organism>